<sequence>MNMDPKNFRRNKAKFFLFVPLIIALVSTVVMLLWNTILPDLLGVKHITFWQSAGLLVLCKILFGGFGFSKGHGGGGMDLREKWISRMGSEDKQKIREEWLKRCRQWKKED</sequence>
<dbReference type="AlphaFoldDB" id="A0A4U6CWF5"/>
<organism evidence="2 3">
    <name type="scientific">Dyadobacter frigoris</name>
    <dbReference type="NCBI Taxonomy" id="2576211"/>
    <lineage>
        <taxon>Bacteria</taxon>
        <taxon>Pseudomonadati</taxon>
        <taxon>Bacteroidota</taxon>
        <taxon>Cytophagia</taxon>
        <taxon>Cytophagales</taxon>
        <taxon>Spirosomataceae</taxon>
        <taxon>Dyadobacter</taxon>
    </lineage>
</organism>
<evidence type="ECO:0000313" key="2">
    <source>
        <dbReference type="EMBL" id="TKT88646.1"/>
    </source>
</evidence>
<dbReference type="RefSeq" id="WP_137342829.1">
    <property type="nucleotide sequence ID" value="NZ_BSQH01000008.1"/>
</dbReference>
<evidence type="ECO:0000256" key="1">
    <source>
        <dbReference type="SAM" id="Phobius"/>
    </source>
</evidence>
<keyword evidence="3" id="KW-1185">Reference proteome</keyword>
<keyword evidence="1" id="KW-1133">Transmembrane helix</keyword>
<comment type="caution">
    <text evidence="2">The sequence shown here is derived from an EMBL/GenBank/DDBJ whole genome shotgun (WGS) entry which is preliminary data.</text>
</comment>
<accession>A0A4U6CWF5</accession>
<gene>
    <name evidence="2" type="ORF">FDK13_25395</name>
</gene>
<dbReference type="OrthoDB" id="1099872at2"/>
<evidence type="ECO:0000313" key="3">
    <source>
        <dbReference type="Proteomes" id="UP000304900"/>
    </source>
</evidence>
<feature type="transmembrane region" description="Helical" evidence="1">
    <location>
        <begin position="15"/>
        <end position="37"/>
    </location>
</feature>
<name>A0A4U6CWF5_9BACT</name>
<dbReference type="EMBL" id="SZVO01000014">
    <property type="protein sequence ID" value="TKT88646.1"/>
    <property type="molecule type" value="Genomic_DNA"/>
</dbReference>
<feature type="transmembrane region" description="Helical" evidence="1">
    <location>
        <begin position="49"/>
        <end position="68"/>
    </location>
</feature>
<dbReference type="Proteomes" id="UP000304900">
    <property type="component" value="Unassembled WGS sequence"/>
</dbReference>
<proteinExistence type="predicted"/>
<reference evidence="2 3" key="1">
    <citation type="submission" date="2019-05" db="EMBL/GenBank/DDBJ databases">
        <title>Dyadobacter AR-3-8 sp. nov., isolated from arctic soil.</title>
        <authorList>
            <person name="Chaudhary D.K."/>
        </authorList>
    </citation>
    <scope>NUCLEOTIDE SEQUENCE [LARGE SCALE GENOMIC DNA]</scope>
    <source>
        <strain evidence="2 3">AR-3-8</strain>
    </source>
</reference>
<protein>
    <submittedName>
        <fullName evidence="2">Uncharacterized protein</fullName>
    </submittedName>
</protein>
<keyword evidence="1" id="KW-0812">Transmembrane</keyword>
<keyword evidence="1" id="KW-0472">Membrane</keyword>